<keyword evidence="2" id="KW-1185">Reference proteome</keyword>
<dbReference type="EMBL" id="JABSTQ010009243">
    <property type="protein sequence ID" value="KAG0431238.1"/>
    <property type="molecule type" value="Genomic_DNA"/>
</dbReference>
<evidence type="ECO:0000313" key="1">
    <source>
        <dbReference type="EMBL" id="KAG0431238.1"/>
    </source>
</evidence>
<dbReference type="Proteomes" id="UP000805193">
    <property type="component" value="Unassembled WGS sequence"/>
</dbReference>
<name>A0AC60QB39_IXOPE</name>
<reference evidence="1 2" key="1">
    <citation type="journal article" date="2020" name="Cell">
        <title>Large-Scale Comparative Analyses of Tick Genomes Elucidate Their Genetic Diversity and Vector Capacities.</title>
        <authorList>
            <consortium name="Tick Genome and Microbiome Consortium (TIGMIC)"/>
            <person name="Jia N."/>
            <person name="Wang J."/>
            <person name="Shi W."/>
            <person name="Du L."/>
            <person name="Sun Y."/>
            <person name="Zhan W."/>
            <person name="Jiang J.F."/>
            <person name="Wang Q."/>
            <person name="Zhang B."/>
            <person name="Ji P."/>
            <person name="Bell-Sakyi L."/>
            <person name="Cui X.M."/>
            <person name="Yuan T.T."/>
            <person name="Jiang B.G."/>
            <person name="Yang W.F."/>
            <person name="Lam T.T."/>
            <person name="Chang Q.C."/>
            <person name="Ding S.J."/>
            <person name="Wang X.J."/>
            <person name="Zhu J.G."/>
            <person name="Ruan X.D."/>
            <person name="Zhao L."/>
            <person name="Wei J.T."/>
            <person name="Ye R.Z."/>
            <person name="Que T.C."/>
            <person name="Du C.H."/>
            <person name="Zhou Y.H."/>
            <person name="Cheng J.X."/>
            <person name="Dai P.F."/>
            <person name="Guo W.B."/>
            <person name="Han X.H."/>
            <person name="Huang E.J."/>
            <person name="Li L.F."/>
            <person name="Wei W."/>
            <person name="Gao Y.C."/>
            <person name="Liu J.Z."/>
            <person name="Shao H.Z."/>
            <person name="Wang X."/>
            <person name="Wang C.C."/>
            <person name="Yang T.C."/>
            <person name="Huo Q.B."/>
            <person name="Li W."/>
            <person name="Chen H.Y."/>
            <person name="Chen S.E."/>
            <person name="Zhou L.G."/>
            <person name="Ni X.B."/>
            <person name="Tian J.H."/>
            <person name="Sheng Y."/>
            <person name="Liu T."/>
            <person name="Pan Y.S."/>
            <person name="Xia L.Y."/>
            <person name="Li J."/>
            <person name="Zhao F."/>
            <person name="Cao W.C."/>
        </authorList>
    </citation>
    <scope>NUCLEOTIDE SEQUENCE [LARGE SCALE GENOMIC DNA]</scope>
    <source>
        <strain evidence="1">Iper-2018</strain>
    </source>
</reference>
<evidence type="ECO:0000313" key="2">
    <source>
        <dbReference type="Proteomes" id="UP000805193"/>
    </source>
</evidence>
<gene>
    <name evidence="1" type="ORF">HPB47_021976</name>
</gene>
<sequence length="341" mass="36896">MSFVLLFAVVVSFTAACPFPAVPKNGILITERTAVNQNRYAVGATVNYNCNKGFDLLGSASRVCSRGRSWEPPGLPMCVTNVAASGQAFQSTSDHTGEAELAVDGNRTTCSVTLRQKSPWFVLELGKALPVSVVKLTFPNNMVLPSGSSLTVRVGNLSTAFHKNPVCNVFSGTLHSDRDLYLLCLTGLRGDHVSLHLRGIERLSLCEVVVYSEAPSLPERRLETTTFVPSSKERSPYGVLGLKGLVGVCVGFGVFLASICLCCCWRRCKKWCCGTRPQIAPERTSGGEPNPMALMFGERSLDHGYRNSWDELLRDGMAPTGDLGATKKLDNVPRVTGALFK</sequence>
<organism evidence="1 2">
    <name type="scientific">Ixodes persulcatus</name>
    <name type="common">Taiga tick</name>
    <dbReference type="NCBI Taxonomy" id="34615"/>
    <lineage>
        <taxon>Eukaryota</taxon>
        <taxon>Metazoa</taxon>
        <taxon>Ecdysozoa</taxon>
        <taxon>Arthropoda</taxon>
        <taxon>Chelicerata</taxon>
        <taxon>Arachnida</taxon>
        <taxon>Acari</taxon>
        <taxon>Parasitiformes</taxon>
        <taxon>Ixodida</taxon>
        <taxon>Ixodoidea</taxon>
        <taxon>Ixodidae</taxon>
        <taxon>Ixodinae</taxon>
        <taxon>Ixodes</taxon>
    </lineage>
</organism>
<comment type="caution">
    <text evidence="1">The sequence shown here is derived from an EMBL/GenBank/DDBJ whole genome shotgun (WGS) entry which is preliminary data.</text>
</comment>
<proteinExistence type="predicted"/>
<accession>A0AC60QB39</accession>
<protein>
    <submittedName>
        <fullName evidence="1">Uncharacterized protein</fullName>
    </submittedName>
</protein>